<feature type="compositionally biased region" description="Basic and acidic residues" evidence="1">
    <location>
        <begin position="220"/>
        <end position="229"/>
    </location>
</feature>
<dbReference type="Gene3D" id="3.40.50.1820">
    <property type="entry name" value="alpha/beta hydrolase"/>
    <property type="match status" value="1"/>
</dbReference>
<organism evidence="3 4">
    <name type="scientific">Amycolatopsis umgeniensis</name>
    <dbReference type="NCBI Taxonomy" id="336628"/>
    <lineage>
        <taxon>Bacteria</taxon>
        <taxon>Bacillati</taxon>
        <taxon>Actinomycetota</taxon>
        <taxon>Actinomycetes</taxon>
        <taxon>Pseudonocardiales</taxon>
        <taxon>Pseudonocardiaceae</taxon>
        <taxon>Amycolatopsis</taxon>
    </lineage>
</organism>
<dbReference type="Proteomes" id="UP000580861">
    <property type="component" value="Unassembled WGS sequence"/>
</dbReference>
<accession>A0A841B719</accession>
<evidence type="ECO:0000313" key="4">
    <source>
        <dbReference type="Proteomes" id="UP000580861"/>
    </source>
</evidence>
<proteinExistence type="predicted"/>
<reference evidence="3 4" key="1">
    <citation type="submission" date="2020-08" db="EMBL/GenBank/DDBJ databases">
        <title>Sequencing the genomes of 1000 actinobacteria strains.</title>
        <authorList>
            <person name="Klenk H.-P."/>
        </authorList>
    </citation>
    <scope>NUCLEOTIDE SEQUENCE [LARGE SCALE GENOMIC DNA]</scope>
    <source>
        <strain evidence="3 4">DSM 45272</strain>
    </source>
</reference>
<dbReference type="EMBL" id="JACHMX010000001">
    <property type="protein sequence ID" value="MBB5854670.1"/>
    <property type="molecule type" value="Genomic_DNA"/>
</dbReference>
<sequence>MARFDGWTGDASVAASTRGNSLITTVEQLVAQASAVRRGAHEVQIALERISAFVRETEELAHHYGLTIGDGCVVPIPGQPPLAPGIQAEITDKVEQILRRAADVDADFAAIMTRAMRGEISEQGVGTLAQAADVGAAQSGLSIIGPPEGGTPSDNKAWWDSLSDTAKVALLQNAPDLIRNLDGVPVVDRDAANRAVLQREIDRLQSEATEISRANPNDPRTPHQGDWPGKEKLDEIAAKLDGLRAIQGRLDRPGPGQQQAFLVGLDVSGDGKAIISAGNPDRASNVATYVPGTGADLAGINGEMVRSDRMVDAAAQAGSPSTAVVSWVGYDAPDDVLPNAMSESYADNAKKDLDRFQDGLRATHEGSPSHNTVIGHSYGTTVIGHAARDEQLAVDDIVFVASPGVGVKEAHELGLPADRVHATVDRNDPIQLVPVHGIEPQFFEGADVFSSGGRNEPPPSSWEGYDDAAHSQYWDPENRALDNMGRIIAGKPTY</sequence>
<comment type="caution">
    <text evidence="3">The sequence shown here is derived from an EMBL/GenBank/DDBJ whole genome shotgun (WGS) entry which is preliminary data.</text>
</comment>
<dbReference type="Pfam" id="PF06259">
    <property type="entry name" value="Abhydrolase_8"/>
    <property type="match status" value="1"/>
</dbReference>
<dbReference type="InterPro" id="IPR010427">
    <property type="entry name" value="DUF1023"/>
</dbReference>
<keyword evidence="4" id="KW-1185">Reference proteome</keyword>
<evidence type="ECO:0000256" key="1">
    <source>
        <dbReference type="SAM" id="MobiDB-lite"/>
    </source>
</evidence>
<evidence type="ECO:0000313" key="3">
    <source>
        <dbReference type="EMBL" id="MBB5854670.1"/>
    </source>
</evidence>
<dbReference type="InterPro" id="IPR029058">
    <property type="entry name" value="AB_hydrolase_fold"/>
</dbReference>
<dbReference type="AlphaFoldDB" id="A0A841B719"/>
<evidence type="ECO:0000259" key="2">
    <source>
        <dbReference type="Pfam" id="PF06259"/>
    </source>
</evidence>
<dbReference type="SUPFAM" id="SSF53474">
    <property type="entry name" value="alpha/beta-Hydrolases"/>
    <property type="match status" value="1"/>
</dbReference>
<feature type="region of interest" description="Disordered" evidence="1">
    <location>
        <begin position="207"/>
        <end position="229"/>
    </location>
</feature>
<protein>
    <recommendedName>
        <fullName evidence="2">DUF1023 domain-containing protein</fullName>
    </recommendedName>
</protein>
<feature type="region of interest" description="Disordered" evidence="1">
    <location>
        <begin position="447"/>
        <end position="466"/>
    </location>
</feature>
<feature type="domain" description="DUF1023" evidence="2">
    <location>
        <begin position="268"/>
        <end position="434"/>
    </location>
</feature>
<dbReference type="RefSeq" id="WP_343072136.1">
    <property type="nucleotide sequence ID" value="NZ_JACHMX010000001.1"/>
</dbReference>
<gene>
    <name evidence="3" type="ORF">HDA45_004757</name>
</gene>
<name>A0A841B719_9PSEU</name>